<feature type="region of interest" description="Disordered" evidence="1">
    <location>
        <begin position="1"/>
        <end position="35"/>
    </location>
</feature>
<organism evidence="2 3">
    <name type="scientific">Coccomyxa subellipsoidea (strain C-169)</name>
    <name type="common">Green microalga</name>
    <dbReference type="NCBI Taxonomy" id="574566"/>
    <lineage>
        <taxon>Eukaryota</taxon>
        <taxon>Viridiplantae</taxon>
        <taxon>Chlorophyta</taxon>
        <taxon>core chlorophytes</taxon>
        <taxon>Trebouxiophyceae</taxon>
        <taxon>Trebouxiophyceae incertae sedis</taxon>
        <taxon>Coccomyxaceae</taxon>
        <taxon>Coccomyxa</taxon>
        <taxon>Coccomyxa subellipsoidea</taxon>
    </lineage>
</organism>
<name>I0YII9_COCSC</name>
<evidence type="ECO:0000313" key="2">
    <source>
        <dbReference type="EMBL" id="EIE18208.1"/>
    </source>
</evidence>
<dbReference type="RefSeq" id="XP_005642752.1">
    <property type="nucleotide sequence ID" value="XM_005642695.1"/>
</dbReference>
<proteinExistence type="predicted"/>
<sequence length="156" mass="17061">MAEIEGVEQRARPKAEAPAAEIRQSVNAPAPLPQLPPDAWGMIQRHAPDSEDWAAAQEACISICCAPITALHVYLDVPGELPWAARRWADVETLSLCSPHNKMHKETQATLDSSDPNEVQPLTKLTQLEISTGDDSDDDNDVADILKISAAWKRFA</sequence>
<dbReference type="KEGG" id="csl:COCSUDRAFT_60409"/>
<reference evidence="2 3" key="1">
    <citation type="journal article" date="2012" name="Genome Biol.">
        <title>The genome of the polar eukaryotic microalga coccomyxa subellipsoidea reveals traits of cold adaptation.</title>
        <authorList>
            <person name="Blanc G."/>
            <person name="Agarkova I."/>
            <person name="Grimwood J."/>
            <person name="Kuo A."/>
            <person name="Brueggeman A."/>
            <person name="Dunigan D."/>
            <person name="Gurnon J."/>
            <person name="Ladunga I."/>
            <person name="Lindquist E."/>
            <person name="Lucas S."/>
            <person name="Pangilinan J."/>
            <person name="Proschold T."/>
            <person name="Salamov A."/>
            <person name="Schmutz J."/>
            <person name="Weeks D."/>
            <person name="Yamada T."/>
            <person name="Claverie J.M."/>
            <person name="Grigoriev I."/>
            <person name="Van Etten J."/>
            <person name="Lomsadze A."/>
            <person name="Borodovsky M."/>
        </authorList>
    </citation>
    <scope>NUCLEOTIDE SEQUENCE [LARGE SCALE GENOMIC DNA]</scope>
    <source>
        <strain evidence="2 3">C-169</strain>
    </source>
</reference>
<keyword evidence="3" id="KW-1185">Reference proteome</keyword>
<protein>
    <submittedName>
        <fullName evidence="2">Uncharacterized protein</fullName>
    </submittedName>
</protein>
<comment type="caution">
    <text evidence="2">The sequence shown here is derived from an EMBL/GenBank/DDBJ whole genome shotgun (WGS) entry which is preliminary data.</text>
</comment>
<dbReference type="Proteomes" id="UP000007264">
    <property type="component" value="Unassembled WGS sequence"/>
</dbReference>
<evidence type="ECO:0000313" key="3">
    <source>
        <dbReference type="Proteomes" id="UP000007264"/>
    </source>
</evidence>
<dbReference type="EMBL" id="AGSI01000025">
    <property type="protein sequence ID" value="EIE18208.1"/>
    <property type="molecule type" value="Genomic_DNA"/>
</dbReference>
<dbReference type="AlphaFoldDB" id="I0YII9"/>
<gene>
    <name evidence="2" type="ORF">COCSUDRAFT_60409</name>
</gene>
<accession>I0YII9</accession>
<dbReference type="GeneID" id="17036262"/>
<evidence type="ECO:0000256" key="1">
    <source>
        <dbReference type="SAM" id="MobiDB-lite"/>
    </source>
</evidence>